<organism evidence="2 3">
    <name type="scientific">Mycobacterium shottsii</name>
    <dbReference type="NCBI Taxonomy" id="133549"/>
    <lineage>
        <taxon>Bacteria</taxon>
        <taxon>Bacillati</taxon>
        <taxon>Actinomycetota</taxon>
        <taxon>Actinomycetes</taxon>
        <taxon>Mycobacteriales</taxon>
        <taxon>Mycobacteriaceae</taxon>
        <taxon>Mycobacterium</taxon>
        <taxon>Mycobacterium ulcerans group</taxon>
    </lineage>
</organism>
<protein>
    <submittedName>
        <fullName evidence="2">Uncharacterized protein</fullName>
    </submittedName>
</protein>
<dbReference type="AlphaFoldDB" id="A0A7I7LJL2"/>
<dbReference type="KEGG" id="msho:MSHO_49280"/>
<dbReference type="Proteomes" id="UP000467164">
    <property type="component" value="Chromosome"/>
</dbReference>
<keyword evidence="3" id="KW-1185">Reference proteome</keyword>
<feature type="region of interest" description="Disordered" evidence="1">
    <location>
        <begin position="1"/>
        <end position="40"/>
    </location>
</feature>
<evidence type="ECO:0000313" key="2">
    <source>
        <dbReference type="EMBL" id="BBX59583.1"/>
    </source>
</evidence>
<evidence type="ECO:0000313" key="3">
    <source>
        <dbReference type="Proteomes" id="UP000467164"/>
    </source>
</evidence>
<dbReference type="EMBL" id="AP022572">
    <property type="protein sequence ID" value="BBX59583.1"/>
    <property type="molecule type" value="Genomic_DNA"/>
</dbReference>
<feature type="compositionally biased region" description="Basic and acidic residues" evidence="1">
    <location>
        <begin position="24"/>
        <end position="33"/>
    </location>
</feature>
<name>A0A7I7LJL2_9MYCO</name>
<proteinExistence type="predicted"/>
<gene>
    <name evidence="2" type="ORF">MSHO_49280</name>
</gene>
<accession>A0A7I7LJL2</accession>
<reference evidence="2 3" key="1">
    <citation type="journal article" date="2019" name="Emerg. Microbes Infect.">
        <title>Comprehensive subspecies identification of 175 nontuberculous mycobacteria species based on 7547 genomic profiles.</title>
        <authorList>
            <person name="Matsumoto Y."/>
            <person name="Kinjo T."/>
            <person name="Motooka D."/>
            <person name="Nabeya D."/>
            <person name="Jung N."/>
            <person name="Uechi K."/>
            <person name="Horii T."/>
            <person name="Iida T."/>
            <person name="Fujita J."/>
            <person name="Nakamura S."/>
        </authorList>
    </citation>
    <scope>NUCLEOTIDE SEQUENCE [LARGE SCALE GENOMIC DNA]</scope>
    <source>
        <strain evidence="2 3">JCM 12657</strain>
    </source>
</reference>
<evidence type="ECO:0000256" key="1">
    <source>
        <dbReference type="SAM" id="MobiDB-lite"/>
    </source>
</evidence>
<sequence>MRIRAARTTGSICSEFVDIGRQPGHPDDDAHRREPNHHRTVRRTVDMPVPTTGRRGKPGLLLFRRLAAHFVRIGYRSVVFP</sequence>